<dbReference type="Proteomes" id="UP001500212">
    <property type="component" value="Unassembled WGS sequence"/>
</dbReference>
<sequence length="577" mass="63371">MRARVIGAIGAMLLTMGGTVAAADPDPPLRFALSFPSSLRQDAADGRAYVVISRKVTPEPREQIDITGGVPFWGQDVDGLRPGRTAYVDGRAYGYPLERLRDLPSGRYTVQAFFNVYTTFHRSDGSTVKLHMPCGDGQDLFNSPGNMYGTPQTIDLAPRRSGTIRLNLDHVITPAQPVPAGGTCQQGNPADTAHVKHMKILSPSLSKFWGRPMYVGANVLLPAGYDAADDKRYPVEYHFAHFTTGAPHGFREDQGNAFSKWWMSDSAPRFISVEVREENPFYDSSYVVNSANLGPYGDATTKELIPAIDAGFRTIAAPWARVTSGGSTGGWEALASEVFYPDVYGGTFAGYPDPVDFHRHQIVNVYGDANAYDTVREWDRTPRPDSRDVAGDTNYVMAQENLWELARGDRDRSGGAWAIWEAVYGPQGRDGYPALAWDKRTGVIDPAVTARWRPMDLSAKLAAEWPALGPKLQGRIYVYVGDTDTYFLNDAVQLLQQTLDARTNPTADATFVYGRAKQHGWSPYSAQEWFSVYADYIARHAPKGTDTSAWRGPAVKARLSPSGGVIMPPEKSVGLPR</sequence>
<gene>
    <name evidence="2" type="ORF">GCM10023195_33920</name>
</gene>
<feature type="signal peptide" evidence="1">
    <location>
        <begin position="1"/>
        <end position="22"/>
    </location>
</feature>
<dbReference type="PANTHER" id="PTHR48098">
    <property type="entry name" value="ENTEROCHELIN ESTERASE-RELATED"/>
    <property type="match status" value="1"/>
</dbReference>
<keyword evidence="2" id="KW-0378">Hydrolase</keyword>
<dbReference type="GO" id="GO:0016787">
    <property type="term" value="F:hydrolase activity"/>
    <property type="evidence" value="ECO:0007669"/>
    <property type="project" value="UniProtKB-KW"/>
</dbReference>
<dbReference type="InterPro" id="IPR029058">
    <property type="entry name" value="AB_hydrolase_fold"/>
</dbReference>
<evidence type="ECO:0000256" key="1">
    <source>
        <dbReference type="SAM" id="SignalP"/>
    </source>
</evidence>
<proteinExistence type="predicted"/>
<dbReference type="EMBL" id="BAABHJ010000008">
    <property type="protein sequence ID" value="GAA4608614.1"/>
    <property type="molecule type" value="Genomic_DNA"/>
</dbReference>
<dbReference type="PANTHER" id="PTHR48098:SF3">
    <property type="entry name" value="IRON(III) ENTEROBACTIN ESTERASE"/>
    <property type="match status" value="1"/>
</dbReference>
<organism evidence="2 3">
    <name type="scientific">Actinoallomurus liliacearum</name>
    <dbReference type="NCBI Taxonomy" id="1080073"/>
    <lineage>
        <taxon>Bacteria</taxon>
        <taxon>Bacillati</taxon>
        <taxon>Actinomycetota</taxon>
        <taxon>Actinomycetes</taxon>
        <taxon>Streptosporangiales</taxon>
        <taxon>Thermomonosporaceae</taxon>
        <taxon>Actinoallomurus</taxon>
    </lineage>
</organism>
<accession>A0ABP8TJT2</accession>
<dbReference type="SUPFAM" id="SSF53474">
    <property type="entry name" value="alpha/beta-Hydrolases"/>
    <property type="match status" value="1"/>
</dbReference>
<comment type="caution">
    <text evidence="2">The sequence shown here is derived from an EMBL/GenBank/DDBJ whole genome shotgun (WGS) entry which is preliminary data.</text>
</comment>
<keyword evidence="3" id="KW-1185">Reference proteome</keyword>
<keyword evidence="1" id="KW-0732">Signal</keyword>
<evidence type="ECO:0000313" key="2">
    <source>
        <dbReference type="EMBL" id="GAA4608614.1"/>
    </source>
</evidence>
<dbReference type="InterPro" id="IPR050583">
    <property type="entry name" value="Mycobacterial_A85_antigen"/>
</dbReference>
<dbReference type="InterPro" id="IPR000801">
    <property type="entry name" value="Esterase-like"/>
</dbReference>
<dbReference type="Gene3D" id="3.40.50.1820">
    <property type="entry name" value="alpha/beta hydrolase"/>
    <property type="match status" value="1"/>
</dbReference>
<protein>
    <submittedName>
        <fullName evidence="2">Alpha/beta hydrolase-fold protein</fullName>
    </submittedName>
</protein>
<dbReference type="RefSeq" id="WP_345354542.1">
    <property type="nucleotide sequence ID" value="NZ_BAABHJ010000008.1"/>
</dbReference>
<evidence type="ECO:0000313" key="3">
    <source>
        <dbReference type="Proteomes" id="UP001500212"/>
    </source>
</evidence>
<dbReference type="Pfam" id="PF00756">
    <property type="entry name" value="Esterase"/>
    <property type="match status" value="1"/>
</dbReference>
<name>A0ABP8TJT2_9ACTN</name>
<reference evidence="3" key="1">
    <citation type="journal article" date="2019" name="Int. J. Syst. Evol. Microbiol.">
        <title>The Global Catalogue of Microorganisms (GCM) 10K type strain sequencing project: providing services to taxonomists for standard genome sequencing and annotation.</title>
        <authorList>
            <consortium name="The Broad Institute Genomics Platform"/>
            <consortium name="The Broad Institute Genome Sequencing Center for Infectious Disease"/>
            <person name="Wu L."/>
            <person name="Ma J."/>
        </authorList>
    </citation>
    <scope>NUCLEOTIDE SEQUENCE [LARGE SCALE GENOMIC DNA]</scope>
    <source>
        <strain evidence="3">JCM 17938</strain>
    </source>
</reference>
<feature type="chain" id="PRO_5046965945" evidence="1">
    <location>
        <begin position="23"/>
        <end position="577"/>
    </location>
</feature>